<dbReference type="EMBL" id="BLAE01000043">
    <property type="protein sequence ID" value="GES13149.1"/>
    <property type="molecule type" value="Genomic_DNA"/>
</dbReference>
<dbReference type="CDD" id="cd06261">
    <property type="entry name" value="TM_PBP2"/>
    <property type="match status" value="1"/>
</dbReference>
<keyword evidence="2 8" id="KW-0813">Transport</keyword>
<keyword evidence="6 8" id="KW-1133">Transmembrane helix</keyword>
<evidence type="ECO:0000256" key="6">
    <source>
        <dbReference type="ARBA" id="ARBA00022989"/>
    </source>
</evidence>
<keyword evidence="3" id="KW-1003">Cell membrane</keyword>
<comment type="subcellular location">
    <subcellularLocation>
        <location evidence="1">Cell inner membrane</location>
        <topology evidence="1">Multi-pass membrane protein</topology>
    </subcellularLocation>
    <subcellularLocation>
        <location evidence="8">Cell membrane</location>
        <topology evidence="8">Multi-pass membrane protein</topology>
    </subcellularLocation>
</comment>
<evidence type="ECO:0000256" key="5">
    <source>
        <dbReference type="ARBA" id="ARBA00022692"/>
    </source>
</evidence>
<name>A0A5M3WZ29_9ACTN</name>
<feature type="transmembrane region" description="Helical" evidence="8">
    <location>
        <begin position="89"/>
        <end position="110"/>
    </location>
</feature>
<feature type="transmembrane region" description="Helical" evidence="8">
    <location>
        <begin position="224"/>
        <end position="243"/>
    </location>
</feature>
<dbReference type="PROSITE" id="PS50928">
    <property type="entry name" value="ABC_TM1"/>
    <property type="match status" value="1"/>
</dbReference>
<evidence type="ECO:0000256" key="7">
    <source>
        <dbReference type="ARBA" id="ARBA00023136"/>
    </source>
</evidence>
<dbReference type="Proteomes" id="UP000331127">
    <property type="component" value="Unassembled WGS sequence"/>
</dbReference>
<dbReference type="GO" id="GO:0005886">
    <property type="term" value="C:plasma membrane"/>
    <property type="evidence" value="ECO:0007669"/>
    <property type="project" value="UniProtKB-SubCell"/>
</dbReference>
<evidence type="ECO:0000256" key="4">
    <source>
        <dbReference type="ARBA" id="ARBA00022519"/>
    </source>
</evidence>
<keyword evidence="4" id="KW-0997">Cell inner membrane</keyword>
<keyword evidence="11" id="KW-1185">Reference proteome</keyword>
<dbReference type="PANTHER" id="PTHR43386">
    <property type="entry name" value="OLIGOPEPTIDE TRANSPORT SYSTEM PERMEASE PROTEIN APPC"/>
    <property type="match status" value="1"/>
</dbReference>
<evidence type="ECO:0000256" key="2">
    <source>
        <dbReference type="ARBA" id="ARBA00022448"/>
    </source>
</evidence>
<dbReference type="InterPro" id="IPR000515">
    <property type="entry name" value="MetI-like"/>
</dbReference>
<dbReference type="GO" id="GO:0055085">
    <property type="term" value="P:transmembrane transport"/>
    <property type="evidence" value="ECO:0007669"/>
    <property type="project" value="InterPro"/>
</dbReference>
<dbReference type="PANTHER" id="PTHR43386:SF2">
    <property type="entry name" value="OLIGOPEPTIDE TRANSPORT SYSTEM PERMEASE PROTEIN OPPC"/>
    <property type="match status" value="1"/>
</dbReference>
<dbReference type="Pfam" id="PF00528">
    <property type="entry name" value="BPD_transp_1"/>
    <property type="match status" value="1"/>
</dbReference>
<reference evidence="10 11" key="1">
    <citation type="submission" date="2019-10" db="EMBL/GenBank/DDBJ databases">
        <title>Whole genome shotgun sequence of Acrocarpospora macrocephala NBRC 16266.</title>
        <authorList>
            <person name="Ichikawa N."/>
            <person name="Kimura A."/>
            <person name="Kitahashi Y."/>
            <person name="Komaki H."/>
            <person name="Oguchi A."/>
        </authorList>
    </citation>
    <scope>NUCLEOTIDE SEQUENCE [LARGE SCALE GENOMIC DNA]</scope>
    <source>
        <strain evidence="10 11">NBRC 16266</strain>
    </source>
</reference>
<dbReference type="InterPro" id="IPR050366">
    <property type="entry name" value="BP-dependent_transpt_permease"/>
</dbReference>
<evidence type="ECO:0000313" key="10">
    <source>
        <dbReference type="EMBL" id="GES13149.1"/>
    </source>
</evidence>
<dbReference type="AlphaFoldDB" id="A0A5M3WZ29"/>
<proteinExistence type="inferred from homology"/>
<dbReference type="SUPFAM" id="SSF161098">
    <property type="entry name" value="MetI-like"/>
    <property type="match status" value="1"/>
</dbReference>
<feature type="domain" description="ABC transmembrane type-1" evidence="9">
    <location>
        <begin position="58"/>
        <end position="244"/>
    </location>
</feature>
<accession>A0A5M3WZ29</accession>
<keyword evidence="5 8" id="KW-0812">Transmembrane</keyword>
<feature type="transmembrane region" description="Helical" evidence="8">
    <location>
        <begin position="58"/>
        <end position="82"/>
    </location>
</feature>
<evidence type="ECO:0000256" key="8">
    <source>
        <dbReference type="RuleBase" id="RU363032"/>
    </source>
</evidence>
<protein>
    <submittedName>
        <fullName evidence="10">ABC transporter permease</fullName>
    </submittedName>
</protein>
<dbReference type="InterPro" id="IPR035906">
    <property type="entry name" value="MetI-like_sf"/>
</dbReference>
<comment type="similarity">
    <text evidence="8">Belongs to the binding-protein-dependent transport system permease family.</text>
</comment>
<evidence type="ECO:0000259" key="9">
    <source>
        <dbReference type="PROSITE" id="PS50928"/>
    </source>
</evidence>
<evidence type="ECO:0000256" key="1">
    <source>
        <dbReference type="ARBA" id="ARBA00004429"/>
    </source>
</evidence>
<comment type="caution">
    <text evidence="10">The sequence shown here is derived from an EMBL/GenBank/DDBJ whole genome shotgun (WGS) entry which is preliminary data.</text>
</comment>
<keyword evidence="7 8" id="KW-0472">Membrane</keyword>
<organism evidence="10 11">
    <name type="scientific">Acrocarpospora macrocephala</name>
    <dbReference type="NCBI Taxonomy" id="150177"/>
    <lineage>
        <taxon>Bacteria</taxon>
        <taxon>Bacillati</taxon>
        <taxon>Actinomycetota</taxon>
        <taxon>Actinomycetes</taxon>
        <taxon>Streptosporangiales</taxon>
        <taxon>Streptosporangiaceae</taxon>
        <taxon>Acrocarpospora</taxon>
    </lineage>
</organism>
<dbReference type="Gene3D" id="1.10.3720.10">
    <property type="entry name" value="MetI-like"/>
    <property type="match status" value="1"/>
</dbReference>
<sequence>MGGLFLLAFVGPVVGDWSYKDKDFLAFLQGPSGAHWWGTTQTGGDVFALTLRGMQKSLLIGLLVAVVSTAVAAVVGAFAGYYLGWTGRVLGWVTDLLLVLPAFLIVAVLSPALGPGAWPALVVLLAAFMWMVTSKVVRGMTISIKEREYVLAARFMGVPGYKIIFRHVIPNMASLLIVDATLNVSAAILTETSLSYFGFGVQPPDVSLGGLIADGARTALYAPWTFWFAAGLLVLMILAVNLIGDALRDAFDPTSNGGRR</sequence>
<feature type="transmembrane region" description="Helical" evidence="8">
    <location>
        <begin position="116"/>
        <end position="137"/>
    </location>
</feature>
<gene>
    <name evidence="10" type="primary">oppC_2</name>
    <name evidence="10" type="ORF">Amac_067460</name>
</gene>
<evidence type="ECO:0000313" key="11">
    <source>
        <dbReference type="Proteomes" id="UP000331127"/>
    </source>
</evidence>
<evidence type="ECO:0000256" key="3">
    <source>
        <dbReference type="ARBA" id="ARBA00022475"/>
    </source>
</evidence>